<name>A0ABR2I973_9PEZI</name>
<organism evidence="3 4">
    <name type="scientific">Apiospora arundinis</name>
    <dbReference type="NCBI Taxonomy" id="335852"/>
    <lineage>
        <taxon>Eukaryota</taxon>
        <taxon>Fungi</taxon>
        <taxon>Dikarya</taxon>
        <taxon>Ascomycota</taxon>
        <taxon>Pezizomycotina</taxon>
        <taxon>Sordariomycetes</taxon>
        <taxon>Xylariomycetidae</taxon>
        <taxon>Amphisphaeriales</taxon>
        <taxon>Apiosporaceae</taxon>
        <taxon>Apiospora</taxon>
    </lineage>
</organism>
<sequence>MTNSTDAVFAGNGTAFTIESYCLTTAVHAIPLSLQPHVGCDSDFQVVIIILFLAFLYSWGALIFSPEIFNINIQPLCTIWIPILLPAIMITTKSLSRYLDSVAEYTADVKVVAEAESPDPCSIFEPQVLFRGGPNDGLNAVLFDRWTTWNDTRFTNNTIVVTGPSESIIYPFMFNYYSIILFIPLLIIGSLNFSRPPRDWRRSAFQYMLRGRVPKPGNGPLQRVGVYLMLIVEALFYLTIYPFLLKLLPERFPGDRLYEMPWIHRNTDVRYLSSTRDIKCAKYMALLCYLIFLLGYPAWPAITLWFVIVHEIMVLNTMPESEKLFAVGQWAPWVGFALSGLIVIIYELRKRSNKQKQGDDQLPPLTRDGSEVASSGNAGDQKKRFWELTVVVDTFTAEWRDLQTWWRNPVERADTDGAPVATPNHETTPEAIPLEELSSGIIRTRTRTW</sequence>
<evidence type="ECO:0000313" key="4">
    <source>
        <dbReference type="Proteomes" id="UP001390339"/>
    </source>
</evidence>
<feature type="transmembrane region" description="Helical" evidence="2">
    <location>
        <begin position="330"/>
        <end position="348"/>
    </location>
</feature>
<proteinExistence type="predicted"/>
<comment type="caution">
    <text evidence="3">The sequence shown here is derived from an EMBL/GenBank/DDBJ whole genome shotgun (WGS) entry which is preliminary data.</text>
</comment>
<feature type="transmembrane region" description="Helical" evidence="2">
    <location>
        <begin position="71"/>
        <end position="90"/>
    </location>
</feature>
<keyword evidence="2" id="KW-1133">Transmembrane helix</keyword>
<keyword evidence="2" id="KW-0472">Membrane</keyword>
<feature type="transmembrane region" description="Helical" evidence="2">
    <location>
        <begin position="44"/>
        <end position="65"/>
    </location>
</feature>
<feature type="transmembrane region" description="Helical" evidence="2">
    <location>
        <begin position="174"/>
        <end position="193"/>
    </location>
</feature>
<feature type="region of interest" description="Disordered" evidence="1">
    <location>
        <begin position="355"/>
        <end position="378"/>
    </location>
</feature>
<evidence type="ECO:0000256" key="1">
    <source>
        <dbReference type="SAM" id="MobiDB-lite"/>
    </source>
</evidence>
<protein>
    <submittedName>
        <fullName evidence="3">Uncharacterized protein</fullName>
    </submittedName>
</protein>
<feature type="transmembrane region" description="Helical" evidence="2">
    <location>
        <begin position="286"/>
        <end position="310"/>
    </location>
</feature>
<accession>A0ABR2I973</accession>
<evidence type="ECO:0000313" key="3">
    <source>
        <dbReference type="EMBL" id="KAK8859273.1"/>
    </source>
</evidence>
<dbReference type="Proteomes" id="UP001390339">
    <property type="component" value="Unassembled WGS sequence"/>
</dbReference>
<dbReference type="EMBL" id="JAPCWZ010000006">
    <property type="protein sequence ID" value="KAK8859273.1"/>
    <property type="molecule type" value="Genomic_DNA"/>
</dbReference>
<keyword evidence="2" id="KW-0812">Transmembrane</keyword>
<evidence type="ECO:0000256" key="2">
    <source>
        <dbReference type="SAM" id="Phobius"/>
    </source>
</evidence>
<keyword evidence="4" id="KW-1185">Reference proteome</keyword>
<gene>
    <name evidence="3" type="ORF">PGQ11_010007</name>
</gene>
<reference evidence="3 4" key="1">
    <citation type="journal article" date="2024" name="IMA Fungus">
        <title>Apiospora arundinis, a panoply of carbohydrate-active enzymes and secondary metabolites.</title>
        <authorList>
            <person name="Sorensen T."/>
            <person name="Petersen C."/>
            <person name="Muurmann A.T."/>
            <person name="Christiansen J.V."/>
            <person name="Brundto M.L."/>
            <person name="Overgaard C.K."/>
            <person name="Boysen A.T."/>
            <person name="Wollenberg R.D."/>
            <person name="Larsen T.O."/>
            <person name="Sorensen J.L."/>
            <person name="Nielsen K.L."/>
            <person name="Sondergaard T.E."/>
        </authorList>
    </citation>
    <scope>NUCLEOTIDE SEQUENCE [LARGE SCALE GENOMIC DNA]</scope>
    <source>
        <strain evidence="3 4">AAU 773</strain>
    </source>
</reference>